<keyword evidence="3" id="KW-1185">Reference proteome</keyword>
<evidence type="ECO:0000256" key="1">
    <source>
        <dbReference type="SAM" id="MobiDB-lite"/>
    </source>
</evidence>
<feature type="compositionally biased region" description="Polar residues" evidence="1">
    <location>
        <begin position="1"/>
        <end position="16"/>
    </location>
</feature>
<feature type="region of interest" description="Disordered" evidence="1">
    <location>
        <begin position="1"/>
        <end position="32"/>
    </location>
</feature>
<organism evidence="2 3">
    <name type="scientific">Hohenbuehelia grisea</name>
    <dbReference type="NCBI Taxonomy" id="104357"/>
    <lineage>
        <taxon>Eukaryota</taxon>
        <taxon>Fungi</taxon>
        <taxon>Dikarya</taxon>
        <taxon>Basidiomycota</taxon>
        <taxon>Agaricomycotina</taxon>
        <taxon>Agaricomycetes</taxon>
        <taxon>Agaricomycetidae</taxon>
        <taxon>Agaricales</taxon>
        <taxon>Pleurotineae</taxon>
        <taxon>Pleurotaceae</taxon>
        <taxon>Hohenbuehelia</taxon>
    </lineage>
</organism>
<protein>
    <submittedName>
        <fullName evidence="2">Uncharacterized protein</fullName>
    </submittedName>
</protein>
<evidence type="ECO:0000313" key="2">
    <source>
        <dbReference type="EMBL" id="KAL0945261.1"/>
    </source>
</evidence>
<sequence length="131" mass="14706">MDQIDQPWNTSGSINSQLPPDNQPQPPQEPQYATRDDLLALGRALLNMDRRQELAQHVLAAVGTSVETMTNRLQALGVGAQAPMVDPTMPRGAPRFHIRETVKSQMTLGDTNETNEPSDLKYFLRARWRLI</sequence>
<name>A0ABR3IPN5_9AGAR</name>
<dbReference type="EMBL" id="JASNQZ010000018">
    <property type="protein sequence ID" value="KAL0945261.1"/>
    <property type="molecule type" value="Genomic_DNA"/>
</dbReference>
<accession>A0ABR3IPN5</accession>
<dbReference type="Proteomes" id="UP001556367">
    <property type="component" value="Unassembled WGS sequence"/>
</dbReference>
<gene>
    <name evidence="2" type="ORF">HGRIS_000772</name>
</gene>
<comment type="caution">
    <text evidence="2">The sequence shown here is derived from an EMBL/GenBank/DDBJ whole genome shotgun (WGS) entry which is preliminary data.</text>
</comment>
<proteinExistence type="predicted"/>
<evidence type="ECO:0000313" key="3">
    <source>
        <dbReference type="Proteomes" id="UP001556367"/>
    </source>
</evidence>
<reference evidence="3" key="1">
    <citation type="submission" date="2024-06" db="EMBL/GenBank/DDBJ databases">
        <title>Multi-omics analyses provide insights into the biosynthesis of the anticancer antibiotic pleurotin in Hohenbuehelia grisea.</title>
        <authorList>
            <person name="Weaver J.A."/>
            <person name="Alberti F."/>
        </authorList>
    </citation>
    <scope>NUCLEOTIDE SEQUENCE [LARGE SCALE GENOMIC DNA]</scope>
    <source>
        <strain evidence="3">T-177</strain>
    </source>
</reference>